<organism evidence="2 3">
    <name type="scientific">Halorubrum tebenquichense DSM 14210</name>
    <dbReference type="NCBI Taxonomy" id="1227485"/>
    <lineage>
        <taxon>Archaea</taxon>
        <taxon>Methanobacteriati</taxon>
        <taxon>Methanobacteriota</taxon>
        <taxon>Stenosarchaea group</taxon>
        <taxon>Halobacteria</taxon>
        <taxon>Halobacteriales</taxon>
        <taxon>Haloferacaceae</taxon>
        <taxon>Halorubrum</taxon>
    </lineage>
</organism>
<dbReference type="EMBL" id="AOJD01000053">
    <property type="protein sequence ID" value="ELZ36654.1"/>
    <property type="molecule type" value="Genomic_DNA"/>
</dbReference>
<keyword evidence="2" id="KW-0269">Exonuclease</keyword>
<evidence type="ECO:0000313" key="2">
    <source>
        <dbReference type="EMBL" id="ELZ36654.1"/>
    </source>
</evidence>
<dbReference type="PATRIC" id="fig|1227485.3.peg.2067"/>
<keyword evidence="2" id="KW-0540">Nuclease</keyword>
<accession>M0DR80</accession>
<dbReference type="Proteomes" id="UP000011523">
    <property type="component" value="Unassembled WGS sequence"/>
</dbReference>
<evidence type="ECO:0000313" key="3">
    <source>
        <dbReference type="Proteomes" id="UP000011523"/>
    </source>
</evidence>
<sequence length="416" mass="41078">MTEATSATPVPDALAGVLADAPFVRLVATDDGDALAAAGLLARALRATGTPFQARVDPDPVPDDVDDGVAVTVGVDRGPHAVPGTGRPASTAAFAVARALGVEPDPVVALAGVVAAGSIPGADGSGDALDAAERAGRVERRPGVALPVAEADDAADDGDADAPSRAEALAASTLPVTRYSGDPEATRDALAPLGLPADPDADDRRRFASLVAVDAVDGDGASDRAASSVERALRPYATDGPFETVGGYADVLDALAREAPGTGIALAIASDPDESLRAAALDAWSRHGLAVHRALDAATVGRYDGCVVARVDAAAVDAAPSILPTVARLVRDFRSPEPVAVAVDETAARLAVTGTGGARAAGDAAADPIGLGDACRTAAGEVGGDGWGTAARGGIAVDDSDGDELTAALAALREAI</sequence>
<protein>
    <submittedName>
        <fullName evidence="2">Exonuclease RecJ</fullName>
    </submittedName>
</protein>
<keyword evidence="3" id="KW-1185">Reference proteome</keyword>
<dbReference type="OrthoDB" id="157374at2157"/>
<comment type="caution">
    <text evidence="2">The sequence shown here is derived from an EMBL/GenBank/DDBJ whole genome shotgun (WGS) entry which is preliminary data.</text>
</comment>
<feature type="compositionally biased region" description="Acidic residues" evidence="1">
    <location>
        <begin position="150"/>
        <end position="160"/>
    </location>
</feature>
<dbReference type="GO" id="GO:0004527">
    <property type="term" value="F:exonuclease activity"/>
    <property type="evidence" value="ECO:0007669"/>
    <property type="project" value="UniProtKB-KW"/>
</dbReference>
<dbReference type="RefSeq" id="WP_006629776.1">
    <property type="nucleotide sequence ID" value="NZ_AOJD01000053.1"/>
</dbReference>
<evidence type="ECO:0000256" key="1">
    <source>
        <dbReference type="SAM" id="MobiDB-lite"/>
    </source>
</evidence>
<proteinExistence type="predicted"/>
<feature type="compositionally biased region" description="Basic and acidic residues" evidence="1">
    <location>
        <begin position="131"/>
        <end position="142"/>
    </location>
</feature>
<feature type="region of interest" description="Disordered" evidence="1">
    <location>
        <begin position="122"/>
        <end position="164"/>
    </location>
</feature>
<reference evidence="2 3" key="1">
    <citation type="journal article" date="2014" name="PLoS Genet.">
        <title>Phylogenetically driven sequencing of extremely halophilic archaea reveals strategies for static and dynamic osmo-response.</title>
        <authorList>
            <person name="Becker E.A."/>
            <person name="Seitzer P.M."/>
            <person name="Tritt A."/>
            <person name="Larsen D."/>
            <person name="Krusor M."/>
            <person name="Yao A.I."/>
            <person name="Wu D."/>
            <person name="Madern D."/>
            <person name="Eisen J.A."/>
            <person name="Darling A.E."/>
            <person name="Facciotti M.T."/>
        </authorList>
    </citation>
    <scope>NUCLEOTIDE SEQUENCE [LARGE SCALE GENOMIC DNA]</scope>
    <source>
        <strain evidence="2 3">DSM 14210</strain>
    </source>
</reference>
<name>M0DR80_9EURY</name>
<dbReference type="AlphaFoldDB" id="M0DR80"/>
<keyword evidence="2" id="KW-0378">Hydrolase</keyword>
<gene>
    <name evidence="2" type="ORF">C472_10589</name>
</gene>